<dbReference type="InterPro" id="IPR019199">
    <property type="entry name" value="Virulence_VapD/CRISPR_Cas2"/>
</dbReference>
<dbReference type="Gene3D" id="3.30.70.240">
    <property type="match status" value="1"/>
</dbReference>
<comment type="subunit">
    <text evidence="9">Homodimer, forms a heterotetramer with a Cas1 homodimer.</text>
</comment>
<dbReference type="EC" id="3.1.-.-" evidence="9"/>
<evidence type="ECO:0000256" key="4">
    <source>
        <dbReference type="ARBA" id="ARBA00022723"/>
    </source>
</evidence>
<sequence length="89" mass="10520">MRVYTILVYDTAAERNAGVLRTCRRYLRHQQRSVFEGELSAAQFVRLREELRQRIDADYDHILVYTFPPGTDPQRQAWGRPDDEPPDIL</sequence>
<dbReference type="Proteomes" id="UP000791080">
    <property type="component" value="Unassembled WGS sequence"/>
</dbReference>
<evidence type="ECO:0000256" key="5">
    <source>
        <dbReference type="ARBA" id="ARBA00022759"/>
    </source>
</evidence>
<protein>
    <recommendedName>
        <fullName evidence="9">CRISPR-associated endoribonuclease Cas2</fullName>
        <ecNumber evidence="9">3.1.-.-</ecNumber>
    </recommendedName>
</protein>
<evidence type="ECO:0000256" key="3">
    <source>
        <dbReference type="ARBA" id="ARBA00022722"/>
    </source>
</evidence>
<evidence type="ECO:0000313" key="11">
    <source>
        <dbReference type="EMBL" id="MCP2331052.1"/>
    </source>
</evidence>
<accession>A0ABT1JEY0</accession>
<keyword evidence="4 9" id="KW-0479">Metal-binding</keyword>
<comment type="cofactor">
    <cofactor evidence="1 9">
        <name>Mg(2+)</name>
        <dbReference type="ChEBI" id="CHEBI:18420"/>
    </cofactor>
</comment>
<comment type="similarity">
    <text evidence="2 9">Belongs to the CRISPR-associated endoribonuclease Cas2 protein family.</text>
</comment>
<evidence type="ECO:0000256" key="8">
    <source>
        <dbReference type="ARBA" id="ARBA00023118"/>
    </source>
</evidence>
<gene>
    <name evidence="9" type="primary">cas2</name>
    <name evidence="11" type="ORF">G443_001322</name>
</gene>
<comment type="function">
    <text evidence="9">CRISPR (clustered regularly interspaced short palindromic repeat), is an adaptive immune system that provides protection against mobile genetic elements (viruses, transposable elements and conjugative plasmids). CRISPR clusters contain sequences complementary to antecedent mobile elements and target invading nucleic acids. CRISPR clusters are transcribed and processed into CRISPR RNA (crRNA). Functions as a ssRNA-specific endoribonuclease. Involved in the integration of spacer DNA into the CRISPR cassette.</text>
</comment>
<dbReference type="SUPFAM" id="SSF143430">
    <property type="entry name" value="TTP0101/SSO1404-like"/>
    <property type="match status" value="1"/>
</dbReference>
<keyword evidence="8 9" id="KW-0051">Antiviral defense</keyword>
<keyword evidence="7 9" id="KW-0460">Magnesium</keyword>
<evidence type="ECO:0000256" key="6">
    <source>
        <dbReference type="ARBA" id="ARBA00022801"/>
    </source>
</evidence>
<evidence type="ECO:0000256" key="2">
    <source>
        <dbReference type="ARBA" id="ARBA00009959"/>
    </source>
</evidence>
<dbReference type="InterPro" id="IPR021127">
    <property type="entry name" value="CRISPR_associated_Cas2"/>
</dbReference>
<feature type="binding site" evidence="9">
    <location>
        <position position="10"/>
    </location>
    <ligand>
        <name>Mg(2+)</name>
        <dbReference type="ChEBI" id="CHEBI:18420"/>
        <note>catalytic</note>
    </ligand>
</feature>
<dbReference type="EMBL" id="AUBJ02000001">
    <property type="protein sequence ID" value="MCP2331052.1"/>
    <property type="molecule type" value="Genomic_DNA"/>
</dbReference>
<dbReference type="HAMAP" id="MF_01471">
    <property type="entry name" value="Cas2"/>
    <property type="match status" value="1"/>
</dbReference>
<dbReference type="PANTHER" id="PTHR34405">
    <property type="entry name" value="CRISPR-ASSOCIATED ENDORIBONUCLEASE CAS2"/>
    <property type="match status" value="1"/>
</dbReference>
<keyword evidence="6 9" id="KW-0378">Hydrolase</keyword>
<evidence type="ECO:0000256" key="7">
    <source>
        <dbReference type="ARBA" id="ARBA00022842"/>
    </source>
</evidence>
<organism evidence="11 12">
    <name type="scientific">Actinoalloteichus caeruleus DSM 43889</name>
    <dbReference type="NCBI Taxonomy" id="1120930"/>
    <lineage>
        <taxon>Bacteria</taxon>
        <taxon>Bacillati</taxon>
        <taxon>Actinomycetota</taxon>
        <taxon>Actinomycetes</taxon>
        <taxon>Pseudonocardiales</taxon>
        <taxon>Pseudonocardiaceae</taxon>
        <taxon>Actinoalloteichus</taxon>
        <taxon>Actinoalloteichus cyanogriseus</taxon>
    </lineage>
</organism>
<reference evidence="11 12" key="1">
    <citation type="submission" date="2013-07" db="EMBL/GenBank/DDBJ databases">
        <authorList>
            <consortium name="DOE Joint Genome Institute"/>
            <person name="Reeve W."/>
            <person name="Huntemann M."/>
            <person name="Han J."/>
            <person name="Chen A."/>
            <person name="Kyrpides N."/>
            <person name="Mavromatis K."/>
            <person name="Markowitz V."/>
            <person name="Palaniappan K."/>
            <person name="Ivanova N."/>
            <person name="Schaumberg A."/>
            <person name="Pati A."/>
            <person name="Liolios K."/>
            <person name="Nordberg H.P."/>
            <person name="Cantor M.N."/>
            <person name="Hua S.X."/>
            <person name="Woyke T."/>
        </authorList>
    </citation>
    <scope>NUCLEOTIDE SEQUENCE [LARGE SCALE GENOMIC DNA]</scope>
    <source>
        <strain evidence="11 12">DSM 43889</strain>
    </source>
</reference>
<keyword evidence="3 9" id="KW-0540">Nuclease</keyword>
<dbReference type="PANTHER" id="PTHR34405:SF3">
    <property type="entry name" value="CRISPR-ASSOCIATED ENDORIBONUCLEASE CAS2 3"/>
    <property type="match status" value="1"/>
</dbReference>
<evidence type="ECO:0000256" key="9">
    <source>
        <dbReference type="HAMAP-Rule" id="MF_01471"/>
    </source>
</evidence>
<evidence type="ECO:0000313" key="12">
    <source>
        <dbReference type="Proteomes" id="UP000791080"/>
    </source>
</evidence>
<feature type="region of interest" description="Disordered" evidence="10">
    <location>
        <begin position="68"/>
        <end position="89"/>
    </location>
</feature>
<dbReference type="CDD" id="cd09725">
    <property type="entry name" value="Cas2_I_II_III"/>
    <property type="match status" value="1"/>
</dbReference>
<keyword evidence="12" id="KW-1185">Reference proteome</keyword>
<evidence type="ECO:0000256" key="10">
    <source>
        <dbReference type="SAM" id="MobiDB-lite"/>
    </source>
</evidence>
<dbReference type="Pfam" id="PF09827">
    <property type="entry name" value="CRISPR_Cas2"/>
    <property type="match status" value="1"/>
</dbReference>
<evidence type="ECO:0000256" key="1">
    <source>
        <dbReference type="ARBA" id="ARBA00001946"/>
    </source>
</evidence>
<reference evidence="11 12" key="2">
    <citation type="submission" date="2022-06" db="EMBL/GenBank/DDBJ databases">
        <title>Genomic Encyclopedia of Type Strains, Phase I: the one thousand microbial genomes (KMG-I) project.</title>
        <authorList>
            <person name="Kyrpides N."/>
        </authorList>
    </citation>
    <scope>NUCLEOTIDE SEQUENCE [LARGE SCALE GENOMIC DNA]</scope>
    <source>
        <strain evidence="11 12">DSM 43889</strain>
    </source>
</reference>
<comment type="caution">
    <text evidence="11">The sequence shown here is derived from an EMBL/GenBank/DDBJ whole genome shotgun (WGS) entry which is preliminary data.</text>
</comment>
<keyword evidence="5 9" id="KW-0255">Endonuclease</keyword>
<name>A0ABT1JEY0_ACTCY</name>
<proteinExistence type="inferred from homology"/>